<gene>
    <name evidence="8" type="ORF">GOP47_0013547</name>
</gene>
<feature type="transmembrane region" description="Helical" evidence="7">
    <location>
        <begin position="518"/>
        <end position="541"/>
    </location>
</feature>
<accession>A0A9D4UPF3</accession>
<feature type="transmembrane region" description="Helical" evidence="7">
    <location>
        <begin position="128"/>
        <end position="145"/>
    </location>
</feature>
<dbReference type="GO" id="GO:0016020">
    <property type="term" value="C:membrane"/>
    <property type="evidence" value="ECO:0007669"/>
    <property type="project" value="UniProtKB-SubCell"/>
</dbReference>
<dbReference type="CDD" id="cd17417">
    <property type="entry name" value="MFS_NPF5"/>
    <property type="match status" value="1"/>
</dbReference>
<evidence type="ECO:0000256" key="5">
    <source>
        <dbReference type="ARBA" id="ARBA00023136"/>
    </source>
</evidence>
<sequence length="601" mass="66631">MELSYPSAPASRSSDGDSNSRMLPPRQLDWVSDGSVDLHGRPVRRALTGCWRAALFIIGGEFSERLSYYGIASNLITYMTTVLHESLASAAKNANNWSGVTLVVPLVGAFFADAYFGKYWTIATVSGVYVIGLLLLTLSVSVSSLKPPPCATDGICPRASRGQLGFFFFSLYLISVGTGGVKPCLEAFGADQFEEENREERRMKASFFNWWYFGLCMGAMVAFTFLVYIQDNVSWGLGFGIPAIAMAFALATFMVGTKYYRHKVPAGSPLTRVAKVVVAAFCKRRMTLPHSPDLLYEVIDKESIRVGRRKLSHTDNLRFLDKAAIIEDGDFSSNQCSWNLCTVTQVEEVKLIVCILPVWLAMLTYGVVFAQTSTIFTKQGSTMDRKMGSNFEIPAASLQSITTIVIVTLLPIYDRAFVPIVSRLTGHRRGITMLQRIGFGLFLSILSMIAAAITERKRIDAARDHGLLDSPTSIIPLSIFWLLPQYILSGISDVFAIVGQQEFFYDQVPDTTRSFGMALYLCAIGVGSFLSSLLITIIETITGAGSRSWFTSNINRGHLDYFYWLLAVLSTMNLIMYSMISHAYDYKAVEKRNDHDAEKPV</sequence>
<dbReference type="Proteomes" id="UP000886520">
    <property type="component" value="Chromosome 13"/>
</dbReference>
<evidence type="ECO:0000256" key="4">
    <source>
        <dbReference type="ARBA" id="ARBA00022989"/>
    </source>
</evidence>
<organism evidence="8 9">
    <name type="scientific">Adiantum capillus-veneris</name>
    <name type="common">Maidenhair fern</name>
    <dbReference type="NCBI Taxonomy" id="13818"/>
    <lineage>
        <taxon>Eukaryota</taxon>
        <taxon>Viridiplantae</taxon>
        <taxon>Streptophyta</taxon>
        <taxon>Embryophyta</taxon>
        <taxon>Tracheophyta</taxon>
        <taxon>Polypodiopsida</taxon>
        <taxon>Polypodiidae</taxon>
        <taxon>Polypodiales</taxon>
        <taxon>Pteridineae</taxon>
        <taxon>Pteridaceae</taxon>
        <taxon>Vittarioideae</taxon>
        <taxon>Adiantum</taxon>
    </lineage>
</organism>
<evidence type="ECO:0000256" key="1">
    <source>
        <dbReference type="ARBA" id="ARBA00004141"/>
    </source>
</evidence>
<dbReference type="InterPro" id="IPR000109">
    <property type="entry name" value="POT_fam"/>
</dbReference>
<evidence type="ECO:0000313" key="8">
    <source>
        <dbReference type="EMBL" id="KAI5071296.1"/>
    </source>
</evidence>
<protein>
    <submittedName>
        <fullName evidence="8">Uncharacterized protein</fullName>
    </submittedName>
</protein>
<feature type="transmembrane region" description="Helical" evidence="7">
    <location>
        <begin position="434"/>
        <end position="454"/>
    </location>
</feature>
<dbReference type="PANTHER" id="PTHR11654">
    <property type="entry name" value="OLIGOPEPTIDE TRANSPORTER-RELATED"/>
    <property type="match status" value="1"/>
</dbReference>
<evidence type="ECO:0000256" key="2">
    <source>
        <dbReference type="ARBA" id="ARBA00005982"/>
    </source>
</evidence>
<comment type="similarity">
    <text evidence="2">Belongs to the major facilitator superfamily. Proton-dependent oligopeptide transporter (POT/PTR) (TC 2.A.17) family.</text>
</comment>
<proteinExistence type="inferred from homology"/>
<feature type="transmembrane region" description="Helical" evidence="7">
    <location>
        <begin position="561"/>
        <end position="580"/>
    </location>
</feature>
<dbReference type="AlphaFoldDB" id="A0A9D4UPF3"/>
<dbReference type="OrthoDB" id="8904098at2759"/>
<feature type="transmembrane region" description="Helical" evidence="7">
    <location>
        <begin position="96"/>
        <end position="116"/>
    </location>
</feature>
<reference evidence="8" key="1">
    <citation type="submission" date="2021-01" db="EMBL/GenBank/DDBJ databases">
        <title>Adiantum capillus-veneris genome.</title>
        <authorList>
            <person name="Fang Y."/>
            <person name="Liao Q."/>
        </authorList>
    </citation>
    <scope>NUCLEOTIDE SEQUENCE</scope>
    <source>
        <strain evidence="8">H3</strain>
        <tissue evidence="8">Leaf</tissue>
    </source>
</reference>
<dbReference type="SUPFAM" id="SSF103473">
    <property type="entry name" value="MFS general substrate transporter"/>
    <property type="match status" value="1"/>
</dbReference>
<keyword evidence="4 7" id="KW-1133">Transmembrane helix</keyword>
<feature type="compositionally biased region" description="Polar residues" evidence="6">
    <location>
        <begin position="10"/>
        <end position="21"/>
    </location>
</feature>
<evidence type="ECO:0000256" key="3">
    <source>
        <dbReference type="ARBA" id="ARBA00022692"/>
    </source>
</evidence>
<evidence type="ECO:0000313" key="9">
    <source>
        <dbReference type="Proteomes" id="UP000886520"/>
    </source>
</evidence>
<keyword evidence="5 7" id="KW-0472">Membrane</keyword>
<feature type="transmembrane region" description="Helical" evidence="7">
    <location>
        <begin position="210"/>
        <end position="229"/>
    </location>
</feature>
<feature type="region of interest" description="Disordered" evidence="6">
    <location>
        <begin position="1"/>
        <end position="21"/>
    </location>
</feature>
<dbReference type="InterPro" id="IPR044739">
    <property type="entry name" value="NRT1/PTR"/>
</dbReference>
<dbReference type="GO" id="GO:0042937">
    <property type="term" value="F:tripeptide transmembrane transporter activity"/>
    <property type="evidence" value="ECO:0007669"/>
    <property type="project" value="InterPro"/>
</dbReference>
<feature type="transmembrane region" description="Helical" evidence="7">
    <location>
        <begin position="474"/>
        <end position="498"/>
    </location>
</feature>
<dbReference type="EMBL" id="JABFUD020000013">
    <property type="protein sequence ID" value="KAI5071296.1"/>
    <property type="molecule type" value="Genomic_DNA"/>
</dbReference>
<dbReference type="GO" id="GO:0071916">
    <property type="term" value="F:dipeptide transmembrane transporter activity"/>
    <property type="evidence" value="ECO:0007669"/>
    <property type="project" value="InterPro"/>
</dbReference>
<dbReference type="InterPro" id="IPR036259">
    <property type="entry name" value="MFS_trans_sf"/>
</dbReference>
<keyword evidence="3 7" id="KW-0812">Transmembrane</keyword>
<evidence type="ECO:0000256" key="7">
    <source>
        <dbReference type="SAM" id="Phobius"/>
    </source>
</evidence>
<feature type="transmembrane region" description="Helical" evidence="7">
    <location>
        <begin position="235"/>
        <end position="255"/>
    </location>
</feature>
<dbReference type="Pfam" id="PF00854">
    <property type="entry name" value="PTR2"/>
    <property type="match status" value="1"/>
</dbReference>
<feature type="transmembrane region" description="Helical" evidence="7">
    <location>
        <begin position="393"/>
        <end position="413"/>
    </location>
</feature>
<keyword evidence="9" id="KW-1185">Reference proteome</keyword>
<feature type="transmembrane region" description="Helical" evidence="7">
    <location>
        <begin position="351"/>
        <end position="373"/>
    </location>
</feature>
<comment type="caution">
    <text evidence="8">The sequence shown here is derived from an EMBL/GenBank/DDBJ whole genome shotgun (WGS) entry which is preliminary data.</text>
</comment>
<name>A0A9D4UPF3_ADICA</name>
<comment type="subcellular location">
    <subcellularLocation>
        <location evidence="1">Membrane</location>
        <topology evidence="1">Multi-pass membrane protein</topology>
    </subcellularLocation>
</comment>
<evidence type="ECO:0000256" key="6">
    <source>
        <dbReference type="SAM" id="MobiDB-lite"/>
    </source>
</evidence>
<dbReference type="Gene3D" id="1.20.1250.20">
    <property type="entry name" value="MFS general substrate transporter like domains"/>
    <property type="match status" value="1"/>
</dbReference>